<dbReference type="Proteomes" id="UP001177212">
    <property type="component" value="Unassembled WGS sequence"/>
</dbReference>
<dbReference type="PROSITE" id="PS50110">
    <property type="entry name" value="RESPONSE_REGULATORY"/>
    <property type="match status" value="1"/>
</dbReference>
<gene>
    <name evidence="4" type="ORF">Q8W34_04635</name>
</gene>
<evidence type="ECO:0000313" key="4">
    <source>
        <dbReference type="EMBL" id="MDP2563906.1"/>
    </source>
</evidence>
<evidence type="ECO:0000259" key="2">
    <source>
        <dbReference type="PROSITE" id="PS50110"/>
    </source>
</evidence>
<dbReference type="SMART" id="SM00448">
    <property type="entry name" value="REC"/>
    <property type="match status" value="1"/>
</dbReference>
<organism evidence="4 5">
    <name type="scientific">Pseudoalteromonas marina</name>
    <dbReference type="NCBI Taxonomy" id="267375"/>
    <lineage>
        <taxon>Bacteria</taxon>
        <taxon>Pseudomonadati</taxon>
        <taxon>Pseudomonadota</taxon>
        <taxon>Gammaproteobacteria</taxon>
        <taxon>Alteromonadales</taxon>
        <taxon>Pseudoalteromonadaceae</taxon>
        <taxon>Pseudoalteromonas</taxon>
    </lineage>
</organism>
<comment type="caution">
    <text evidence="4">The sequence shown here is derived from an EMBL/GenBank/DDBJ whole genome shotgun (WGS) entry which is preliminary data.</text>
</comment>
<name>A0ABT9FAY4_9GAMM</name>
<keyword evidence="1" id="KW-0597">Phosphoprotein</keyword>
<dbReference type="PANTHER" id="PTHR33525">
    <property type="match status" value="1"/>
</dbReference>
<dbReference type="Gene3D" id="3.40.50.2300">
    <property type="match status" value="1"/>
</dbReference>
<dbReference type="SUPFAM" id="SSF109604">
    <property type="entry name" value="HD-domain/PDEase-like"/>
    <property type="match status" value="1"/>
</dbReference>
<dbReference type="InterPro" id="IPR052340">
    <property type="entry name" value="RNase_Y/CdgJ"/>
</dbReference>
<dbReference type="PANTHER" id="PTHR33525:SF5">
    <property type="entry name" value="TWO COMPONENT SIGNAL TRANSDUCTION SYSTEM RESPONSE REGULATOR"/>
    <property type="match status" value="1"/>
</dbReference>
<dbReference type="Pfam" id="PF00072">
    <property type="entry name" value="Response_reg"/>
    <property type="match status" value="1"/>
</dbReference>
<feature type="modified residue" description="4-aspartylphosphate" evidence="1">
    <location>
        <position position="57"/>
    </location>
</feature>
<dbReference type="InterPro" id="IPR014626">
    <property type="entry name" value="Sig_transdc_resp-reg_put"/>
</dbReference>
<protein>
    <submittedName>
        <fullName evidence="4">HDOD domain-containing protein</fullName>
    </submittedName>
</protein>
<dbReference type="Gene3D" id="1.10.3210.10">
    <property type="entry name" value="Hypothetical protein af1432"/>
    <property type="match status" value="1"/>
</dbReference>
<evidence type="ECO:0000313" key="5">
    <source>
        <dbReference type="Proteomes" id="UP001177212"/>
    </source>
</evidence>
<dbReference type="EMBL" id="JAUYVT010000002">
    <property type="protein sequence ID" value="MDP2563906.1"/>
    <property type="molecule type" value="Genomic_DNA"/>
</dbReference>
<dbReference type="InterPro" id="IPR001789">
    <property type="entry name" value="Sig_transdc_resp-reg_receiver"/>
</dbReference>
<feature type="domain" description="Response regulatory" evidence="2">
    <location>
        <begin position="5"/>
        <end position="121"/>
    </location>
</feature>
<dbReference type="RefSeq" id="WP_305471363.1">
    <property type="nucleotide sequence ID" value="NZ_JAUYVT010000002.1"/>
</dbReference>
<proteinExistence type="predicted"/>
<sequence length="375" mass="42200">MKTMRVVLFDDELFILKALHRTINRIYPAADVITVSEINEFWSVLKNNKSIDLIISDYLMPHVNGLDVLERCLIENSYPVRALLTGDSSLTEKMRQCNVVHMYLAKPFNKEDLILLFNNVAELKALPFSENMRRKLGAMSSFPVYPSLLQELNTLIDSGEFDLAEVAELVSKEPVIVAKLLQLANSAYLGFTRKTVSIEEAVSRLGTTILLSISTSLLMAENLPPSISAIDHEKQIHVATHYASCVKKFAQHIGMNLKEQALLFSVALLSFVGKLINVEEVTDQHKLTEPEQSINYLHVSAYIMKLWGQSTQVCALILNSNELKTPTDNLSNTLYIVHQKLFNKQSNEALIVGCQQQGVCSSFCEAINTFEWEVF</sequence>
<evidence type="ECO:0000259" key="3">
    <source>
        <dbReference type="PROSITE" id="PS51833"/>
    </source>
</evidence>
<accession>A0ABT9FAY4</accession>
<feature type="domain" description="HDOD" evidence="3">
    <location>
        <begin position="142"/>
        <end position="323"/>
    </location>
</feature>
<dbReference type="SUPFAM" id="SSF52172">
    <property type="entry name" value="CheY-like"/>
    <property type="match status" value="1"/>
</dbReference>
<dbReference type="PIRSF" id="PIRSF036883">
    <property type="entry name" value="RR_HD-GYP_mod"/>
    <property type="match status" value="1"/>
</dbReference>
<keyword evidence="5" id="KW-1185">Reference proteome</keyword>
<dbReference type="Pfam" id="PF08668">
    <property type="entry name" value="HDOD"/>
    <property type="match status" value="1"/>
</dbReference>
<dbReference type="PROSITE" id="PS51833">
    <property type="entry name" value="HDOD"/>
    <property type="match status" value="1"/>
</dbReference>
<reference evidence="4" key="1">
    <citation type="submission" date="2023-07" db="EMBL/GenBank/DDBJ databases">
        <title>Genome content predicts the carbon catabolic preferences of heterotrophic bacteria.</title>
        <authorList>
            <person name="Gralka M."/>
        </authorList>
    </citation>
    <scope>NUCLEOTIDE SEQUENCE</scope>
    <source>
        <strain evidence="4">4G09</strain>
    </source>
</reference>
<dbReference type="InterPro" id="IPR011006">
    <property type="entry name" value="CheY-like_superfamily"/>
</dbReference>
<evidence type="ECO:0000256" key="1">
    <source>
        <dbReference type="PROSITE-ProRule" id="PRU00169"/>
    </source>
</evidence>
<dbReference type="InterPro" id="IPR013976">
    <property type="entry name" value="HDOD"/>
</dbReference>